<dbReference type="InterPro" id="IPR037143">
    <property type="entry name" value="4-PPantetheinyl_Trfase_dom_sf"/>
</dbReference>
<evidence type="ECO:0000256" key="4">
    <source>
        <dbReference type="ARBA" id="ARBA00023315"/>
    </source>
</evidence>
<dbReference type="GO" id="GO:0006633">
    <property type="term" value="P:fatty acid biosynthetic process"/>
    <property type="evidence" value="ECO:0007669"/>
    <property type="project" value="InterPro"/>
</dbReference>
<dbReference type="KEGG" id="asd:AS9A_2731"/>
<evidence type="ECO:0000259" key="5">
    <source>
        <dbReference type="PROSITE" id="PS52004"/>
    </source>
</evidence>
<dbReference type="PROSITE" id="PS00606">
    <property type="entry name" value="KS3_1"/>
    <property type="match status" value="1"/>
</dbReference>
<dbReference type="PROSITE" id="PS52004">
    <property type="entry name" value="KS3_2"/>
    <property type="match status" value="1"/>
</dbReference>
<dbReference type="PANTHER" id="PTHR43775">
    <property type="entry name" value="FATTY ACID SYNTHASE"/>
    <property type="match status" value="1"/>
</dbReference>
<dbReference type="InterPro" id="IPR042104">
    <property type="entry name" value="PKS_dehydratase_sf"/>
</dbReference>
<dbReference type="InterPro" id="IPR001227">
    <property type="entry name" value="Ac_transferase_dom_sf"/>
</dbReference>
<sequence length="1456" mass="155978">MARGDRTRGKVAIVGMGALFPGANNLTEYWRNLSTGVDSVTDVPADRWDGDFYDPAARNGERADKFYCRRGGFVEADIDPALFGIMPNSVGDIDPDQLIALRVAAEAIDDAGGSGTLPADRSRVGVVLGRGGYLTPGLARLDQQVRTANQLVRTLAEVMPGIAPGDLERVKDAFQAQLRPPTSDGAIGLVPNLSASRIANRLDLRGPAYTVDAACASSLVAVDQAVSALISGRCDVMLAGGVHHCHDVTLWSVFSQLGALSASQQIRPFDRRADGVLIGEGTGIVVLKRIEDAQRDGDRIYAVIAGCGVASDGRTASLFSPDPSGQVQAVTQAWASAGLDPREPGVIGLLEAHGTGTVAGDGAELHTLREVFGQGDADEAQPVIGTVKSMIGHAMPAAGAAGLIKAALAVFHRTLLPTLHCDDPHPTLRESRFAPIASAQPWLLPNGQDARRAGVNAFGFGGINAHVIIEEPPAHQAALTVNEPEMPMRFAARTVAELAEILGRPDTELRHREIGSGPARVAIADPTPKRLNLARKAIARGVPWRGRSNVWFTPSPLLGPGGGKVAMVFPGLEAEFAPDVGALATELGIAGSGDFAASVGQVGSHGAAVFQLGRILHRALSRLGVTADGLAGHSVGEWSAMAQGGIFSHTEIDAFLDAFDPSSVTVPGVEFAVIGASASRVAQAIPQWAEVVLSHDNAPNQSIVCGPGEAIASVVERFRAEGVISQVLPFQSGFHTPMLTPYLGPIVRNFETLSINPAEIPVWSATTTHPFPSDPGQVRKIYIQHLVETVRFRELITNMRDAGFVAFIQMGTGQISALIGDILHGRDHLAIPAHAPKAGAAEQLIRVLAALWVEGYETPDVARKSAPVTNSGRRIRLNLGGALVSIPEQERVNLKGVTAQSVPDMPRTAWGAEFTALIDDTQRAARELMAAATAPPVVTLAPVRPVSAALEVSLKTMPYLIDHSFFKLPPDWPDDEDRWPVVPATTLVDHMAEFARRAAPGRVAVALNDVRFEKWLPVIPAVAVAVTAMPGDRTDVVTVAIDGHARARIDVAPRYPARRPRLWSFDPAQEHAPKDHAHELYSRRWMFHGPQFQGVTELTAIGDRHVRGVLKTPAAPGALLDNAGQLLGYWVQSSVTDRSTVFPVGMGRIEFFGKHPAPGTAVECTIIIRQLDSQFITADVQLAVHGEVWTQIIGWQDRRFDSNPVIRATDCAPEDHTLSTLRTDGWAEVAEMWPDLATRELVARKMLGSREREQYATVAPRRRRQWLLGRIAAKDAVRQLLWRSDPHGIYPQEIEIANHATGAPLVSGRHGRVLSTITVSIAHCAEIGVAIARHGACGIDIEEIRERDGAAEIAALTNAEHDLLAELPGERALWFTRLWSAKEAVAKRLGTGLQGAPARFEVVAVEQRPDGGVRMSVAVAGDQFEVFTTVTENPAPLPSRRYVVAWTGHPEEETEN</sequence>
<dbReference type="InterPro" id="IPR016039">
    <property type="entry name" value="Thiolase-like"/>
</dbReference>
<dbReference type="InterPro" id="IPR018201">
    <property type="entry name" value="Ketoacyl_synth_AS"/>
</dbReference>
<dbReference type="InterPro" id="IPR050091">
    <property type="entry name" value="PKS_NRPS_Biosynth_Enz"/>
</dbReference>
<dbReference type="GO" id="GO:0000287">
    <property type="term" value="F:magnesium ion binding"/>
    <property type="evidence" value="ECO:0007669"/>
    <property type="project" value="InterPro"/>
</dbReference>
<dbReference type="InterPro" id="IPR032821">
    <property type="entry name" value="PKS_assoc"/>
</dbReference>
<dbReference type="Gene3D" id="3.40.366.10">
    <property type="entry name" value="Malonyl-Coenzyme A Acyl Carrier Protein, domain 2"/>
    <property type="match status" value="1"/>
</dbReference>
<organism evidence="6 7">
    <name type="scientific">Hoyosella subflava (strain DSM 45089 / JCM 17490 / NBRC 109087 / DQS3-9A1)</name>
    <name type="common">Amycolicicoccus subflavus</name>
    <dbReference type="NCBI Taxonomy" id="443218"/>
    <lineage>
        <taxon>Bacteria</taxon>
        <taxon>Bacillati</taxon>
        <taxon>Actinomycetota</taxon>
        <taxon>Actinomycetes</taxon>
        <taxon>Mycobacteriales</taxon>
        <taxon>Hoyosellaceae</taxon>
        <taxon>Hoyosella</taxon>
    </lineage>
</organism>
<dbReference type="EMBL" id="CP002786">
    <property type="protein sequence ID" value="AEF41178.1"/>
    <property type="molecule type" value="Genomic_DNA"/>
</dbReference>
<dbReference type="Proteomes" id="UP000009235">
    <property type="component" value="Chromosome"/>
</dbReference>
<dbReference type="InterPro" id="IPR008278">
    <property type="entry name" value="4-PPantetheinyl_Trfase_dom"/>
</dbReference>
<dbReference type="Pfam" id="PF02801">
    <property type="entry name" value="Ketoacyl-synt_C"/>
    <property type="match status" value="1"/>
</dbReference>
<name>F6EI71_HOYSD</name>
<keyword evidence="1" id="KW-0596">Phosphopantetheine</keyword>
<evidence type="ECO:0000256" key="2">
    <source>
        <dbReference type="ARBA" id="ARBA00022553"/>
    </source>
</evidence>
<dbReference type="SMART" id="SM00827">
    <property type="entry name" value="PKS_AT"/>
    <property type="match status" value="1"/>
</dbReference>
<dbReference type="InterPro" id="IPR016035">
    <property type="entry name" value="Acyl_Trfase/lysoPLipase"/>
</dbReference>
<protein>
    <submittedName>
        <fullName evidence="6">Polyketide synthase</fullName>
    </submittedName>
</protein>
<dbReference type="SUPFAM" id="SSF56214">
    <property type="entry name" value="4'-phosphopantetheinyl transferase"/>
    <property type="match status" value="2"/>
</dbReference>
<accession>F6EI71</accession>
<dbReference type="SMART" id="SM00825">
    <property type="entry name" value="PKS_KS"/>
    <property type="match status" value="1"/>
</dbReference>
<dbReference type="HOGENOM" id="CLU_000022_31_5_11"/>
<evidence type="ECO:0000313" key="7">
    <source>
        <dbReference type="Proteomes" id="UP000009235"/>
    </source>
</evidence>
<dbReference type="Gene3D" id="3.40.47.10">
    <property type="match status" value="1"/>
</dbReference>
<dbReference type="Pfam" id="PF16197">
    <property type="entry name" value="KAsynt_C_assoc"/>
    <property type="match status" value="1"/>
</dbReference>
<dbReference type="Gene3D" id="3.90.470.20">
    <property type="entry name" value="4'-phosphopantetheinyl transferase domain"/>
    <property type="match status" value="2"/>
</dbReference>
<reference evidence="6 7" key="1">
    <citation type="journal article" date="2011" name="J. Bacteriol.">
        <title>Complete genome sequence of Amycolicicoccus subflavus DQS3-9A1T, an actinomycete isolated from crude oil-polluted soil.</title>
        <authorList>
            <person name="Cai M."/>
            <person name="Chen W.M."/>
            <person name="Nie Y."/>
            <person name="Chi C.Q."/>
            <person name="Wang Y.N."/>
            <person name="Tang Y.Q."/>
            <person name="Li G.Y."/>
            <person name="Wu X.L."/>
        </authorList>
    </citation>
    <scope>NUCLEOTIDE SEQUENCE [LARGE SCALE GENOMIC DNA]</scope>
    <source>
        <strain evidence="7">DSM 45089 / DQS3-9A1</strain>
    </source>
</reference>
<keyword evidence="2" id="KW-0597">Phosphoprotein</keyword>
<evidence type="ECO:0000256" key="3">
    <source>
        <dbReference type="ARBA" id="ARBA00022679"/>
    </source>
</evidence>
<dbReference type="eggNOG" id="COG2091">
    <property type="taxonomic scope" value="Bacteria"/>
</dbReference>
<dbReference type="GO" id="GO:0008897">
    <property type="term" value="F:holo-[acyl-carrier-protein] synthase activity"/>
    <property type="evidence" value="ECO:0007669"/>
    <property type="project" value="InterPro"/>
</dbReference>
<dbReference type="Pfam" id="PF00109">
    <property type="entry name" value="ketoacyl-synt"/>
    <property type="match status" value="1"/>
</dbReference>
<dbReference type="SUPFAM" id="SSF53901">
    <property type="entry name" value="Thiolase-like"/>
    <property type="match status" value="1"/>
</dbReference>
<dbReference type="InterPro" id="IPR020841">
    <property type="entry name" value="PKS_Beta-ketoAc_synthase_dom"/>
</dbReference>
<dbReference type="SUPFAM" id="SSF52151">
    <property type="entry name" value="FabD/lysophospholipase-like"/>
    <property type="match status" value="1"/>
</dbReference>
<dbReference type="GO" id="GO:0004315">
    <property type="term" value="F:3-oxoacyl-[acyl-carrier-protein] synthase activity"/>
    <property type="evidence" value="ECO:0007669"/>
    <property type="project" value="InterPro"/>
</dbReference>
<dbReference type="CDD" id="cd00833">
    <property type="entry name" value="PKS"/>
    <property type="match status" value="1"/>
</dbReference>
<dbReference type="Gene3D" id="3.10.129.110">
    <property type="entry name" value="Polyketide synthase dehydratase"/>
    <property type="match status" value="1"/>
</dbReference>
<evidence type="ECO:0000256" key="1">
    <source>
        <dbReference type="ARBA" id="ARBA00022450"/>
    </source>
</evidence>
<keyword evidence="3" id="KW-0808">Transferase</keyword>
<dbReference type="GO" id="GO:0004312">
    <property type="term" value="F:fatty acid synthase activity"/>
    <property type="evidence" value="ECO:0007669"/>
    <property type="project" value="TreeGrafter"/>
</dbReference>
<dbReference type="SUPFAM" id="SSF55048">
    <property type="entry name" value="Probable ACP-binding domain of malonyl-CoA ACP transacylase"/>
    <property type="match status" value="1"/>
</dbReference>
<gene>
    <name evidence="6" type="ordered locus">AS9A_2731</name>
</gene>
<proteinExistence type="predicted"/>
<keyword evidence="4" id="KW-0012">Acyltransferase</keyword>
<dbReference type="InterPro" id="IPR014043">
    <property type="entry name" value="Acyl_transferase_dom"/>
</dbReference>
<dbReference type="eggNOG" id="COG3321">
    <property type="taxonomic scope" value="Bacteria"/>
</dbReference>
<dbReference type="InterPro" id="IPR049551">
    <property type="entry name" value="PKS_DH_C"/>
</dbReference>
<dbReference type="InterPro" id="IPR014031">
    <property type="entry name" value="Ketoacyl_synth_C"/>
</dbReference>
<dbReference type="InterPro" id="IPR016036">
    <property type="entry name" value="Malonyl_transacylase_ACP-bd"/>
</dbReference>
<dbReference type="Pfam" id="PF01648">
    <property type="entry name" value="ACPS"/>
    <property type="match status" value="1"/>
</dbReference>
<dbReference type="STRING" id="443218.AS9A_2731"/>
<dbReference type="InterPro" id="IPR014030">
    <property type="entry name" value="Ketoacyl_synth_N"/>
</dbReference>
<feature type="domain" description="Ketosynthase family 3 (KS3)" evidence="5">
    <location>
        <begin position="8"/>
        <end position="471"/>
    </location>
</feature>
<evidence type="ECO:0000313" key="6">
    <source>
        <dbReference type="EMBL" id="AEF41178.1"/>
    </source>
</evidence>
<dbReference type="Pfam" id="PF00698">
    <property type="entry name" value="Acyl_transf_1"/>
    <property type="match status" value="1"/>
</dbReference>
<dbReference type="PANTHER" id="PTHR43775:SF51">
    <property type="entry name" value="INACTIVE PHENOLPHTHIOCEROL SYNTHESIS POLYKETIDE SYNTHASE TYPE I PKS1-RELATED"/>
    <property type="match status" value="1"/>
</dbReference>
<dbReference type="Gene3D" id="3.30.70.250">
    <property type="entry name" value="Malonyl-CoA ACP transacylase, ACP-binding"/>
    <property type="match status" value="1"/>
</dbReference>
<dbReference type="Pfam" id="PF14765">
    <property type="entry name" value="PS-DH"/>
    <property type="match status" value="1"/>
</dbReference>
<keyword evidence="7" id="KW-1185">Reference proteome</keyword>